<dbReference type="Proteomes" id="UP001056384">
    <property type="component" value="Chromosome 5"/>
</dbReference>
<dbReference type="SUPFAM" id="SSF53254">
    <property type="entry name" value="Phosphoglycerate mutase-like"/>
    <property type="match status" value="1"/>
</dbReference>
<keyword evidence="2" id="KW-1185">Reference proteome</keyword>
<dbReference type="SMART" id="SM00855">
    <property type="entry name" value="PGAM"/>
    <property type="match status" value="1"/>
</dbReference>
<evidence type="ECO:0000313" key="1">
    <source>
        <dbReference type="EMBL" id="USW53263.1"/>
    </source>
</evidence>
<dbReference type="GO" id="GO:0016791">
    <property type="term" value="F:phosphatase activity"/>
    <property type="evidence" value="ECO:0007669"/>
    <property type="project" value="TreeGrafter"/>
</dbReference>
<dbReference type="EMBL" id="CP099422">
    <property type="protein sequence ID" value="USW53263.1"/>
    <property type="molecule type" value="Genomic_DNA"/>
</dbReference>
<reference evidence="1" key="1">
    <citation type="submission" date="2022-06" db="EMBL/GenBank/DDBJ databases">
        <title>Complete genome sequences of two strains of the flax pathogen Septoria linicola.</title>
        <authorList>
            <person name="Lapalu N."/>
            <person name="Simon A."/>
            <person name="Demenou B."/>
            <person name="Paumier D."/>
            <person name="Guillot M.-P."/>
            <person name="Gout L."/>
            <person name="Valade R."/>
        </authorList>
    </citation>
    <scope>NUCLEOTIDE SEQUENCE</scope>
    <source>
        <strain evidence="1">SE15195</strain>
    </source>
</reference>
<dbReference type="GO" id="GO:0005737">
    <property type="term" value="C:cytoplasm"/>
    <property type="evidence" value="ECO:0007669"/>
    <property type="project" value="TreeGrafter"/>
</dbReference>
<dbReference type="InterPro" id="IPR029033">
    <property type="entry name" value="His_PPase_superfam"/>
</dbReference>
<dbReference type="InterPro" id="IPR013078">
    <property type="entry name" value="His_Pase_superF_clade-1"/>
</dbReference>
<dbReference type="InterPro" id="IPR050275">
    <property type="entry name" value="PGM_Phosphatase"/>
</dbReference>
<sequence>MGSVDVTRVYEFEAVPGVFMQSEPTTDPTDFDNAAQNFGLIDRKYPTDQNTVAVVSKAWQRFMRYVRYLESSSGDAVTYKLLFLGRHGEGYHNVAEAYYGTKDWDDYWSKLDGNGTISWFDAHLTEVGVGQARAAGAFMEAQMARDRMMPSPDSFYVSPMYRCLQTASFTWGDIPLPADKPFKPLIKELIREVLGEHTCDKRSTRSVIHKAFPDFPLEEGFSEQDKLWRADHRETHQEHDARNQILLDDIFSHDSNTILSLTSHSGAIASMLRVLSHREFRLPTGGMIPVLVKATRISSA</sequence>
<gene>
    <name evidence="1" type="ORF">Slin15195_G065820</name>
</gene>
<dbReference type="CDD" id="cd07067">
    <property type="entry name" value="HP_PGM_like"/>
    <property type="match status" value="1"/>
</dbReference>
<dbReference type="Gene3D" id="3.40.50.1240">
    <property type="entry name" value="Phosphoglycerate mutase-like"/>
    <property type="match status" value="1"/>
</dbReference>
<protein>
    <submittedName>
        <fullName evidence="1">Histidine phosphatase superfamily, clade-1</fullName>
    </submittedName>
</protein>
<accession>A0A9Q9AW97</accession>
<dbReference type="PANTHER" id="PTHR48100:SF1">
    <property type="entry name" value="HISTIDINE PHOSPHATASE FAMILY PROTEIN-RELATED"/>
    <property type="match status" value="1"/>
</dbReference>
<dbReference type="AlphaFoldDB" id="A0A9Q9AW97"/>
<dbReference type="OrthoDB" id="496981at2759"/>
<name>A0A9Q9AW97_9PEZI</name>
<proteinExistence type="predicted"/>
<organism evidence="1 2">
    <name type="scientific">Septoria linicola</name>
    <dbReference type="NCBI Taxonomy" id="215465"/>
    <lineage>
        <taxon>Eukaryota</taxon>
        <taxon>Fungi</taxon>
        <taxon>Dikarya</taxon>
        <taxon>Ascomycota</taxon>
        <taxon>Pezizomycotina</taxon>
        <taxon>Dothideomycetes</taxon>
        <taxon>Dothideomycetidae</taxon>
        <taxon>Mycosphaerellales</taxon>
        <taxon>Mycosphaerellaceae</taxon>
        <taxon>Septoria</taxon>
    </lineage>
</organism>
<dbReference type="PANTHER" id="PTHR48100">
    <property type="entry name" value="BROAD-SPECIFICITY PHOSPHATASE YOR283W-RELATED"/>
    <property type="match status" value="1"/>
</dbReference>
<evidence type="ECO:0000313" key="2">
    <source>
        <dbReference type="Proteomes" id="UP001056384"/>
    </source>
</evidence>
<dbReference type="Pfam" id="PF00300">
    <property type="entry name" value="His_Phos_1"/>
    <property type="match status" value="1"/>
</dbReference>